<dbReference type="AlphaFoldDB" id="A0A0D6DZS9"/>
<evidence type="ECO:0000313" key="2">
    <source>
        <dbReference type="EMBL" id="CEN28985.1"/>
    </source>
</evidence>
<dbReference type="InterPro" id="IPR001763">
    <property type="entry name" value="Rhodanese-like_dom"/>
</dbReference>
<sequence length="95" mass="10555">MKNITAEELKTKLSENIRVIDVREGYEYSNGHVPGAINIPMSEIEGRVSEIKEGDYIICQSGARSTNVCQWLEMQGLTITNVQGGTSSFRGVLEY</sequence>
<dbReference type="CDD" id="cd00158">
    <property type="entry name" value="RHOD"/>
    <property type="match status" value="1"/>
</dbReference>
<dbReference type="Pfam" id="PF00581">
    <property type="entry name" value="Rhodanese"/>
    <property type="match status" value="1"/>
</dbReference>
<dbReference type="GO" id="GO:0004792">
    <property type="term" value="F:thiosulfate-cyanide sulfurtransferase activity"/>
    <property type="evidence" value="ECO:0007669"/>
    <property type="project" value="InterPro"/>
</dbReference>
<dbReference type="SUPFAM" id="SSF52821">
    <property type="entry name" value="Rhodanese/Cell cycle control phosphatase"/>
    <property type="match status" value="1"/>
</dbReference>
<evidence type="ECO:0000313" key="3">
    <source>
        <dbReference type="Proteomes" id="UP000033166"/>
    </source>
</evidence>
<dbReference type="Gene3D" id="3.40.250.10">
    <property type="entry name" value="Rhodanese-like domain"/>
    <property type="match status" value="1"/>
</dbReference>
<dbReference type="KEGG" id="lpk:LACPI_1785"/>
<dbReference type="HOGENOM" id="CLU_089574_13_3_9"/>
<reference evidence="3" key="1">
    <citation type="submission" date="2015-01" db="EMBL/GenBank/DDBJ databases">
        <authorList>
            <person name="Andreevskaya M."/>
        </authorList>
    </citation>
    <scope>NUCLEOTIDE SEQUENCE [LARGE SCALE GENOMIC DNA]</scope>
    <source>
        <strain evidence="3">MKFS47</strain>
    </source>
</reference>
<dbReference type="PROSITE" id="PS50206">
    <property type="entry name" value="RHODANESE_3"/>
    <property type="match status" value="1"/>
</dbReference>
<dbReference type="InterPro" id="IPR036873">
    <property type="entry name" value="Rhodanese-like_dom_sf"/>
</dbReference>
<dbReference type="GeneID" id="303195858"/>
<dbReference type="InterPro" id="IPR001307">
    <property type="entry name" value="Thiosulphate_STrfase_CS"/>
</dbReference>
<dbReference type="RefSeq" id="WP_047916016.1">
    <property type="nucleotide sequence ID" value="NZ_LN774769.1"/>
</dbReference>
<gene>
    <name evidence="2" type="ORF">LACPI_1785</name>
</gene>
<dbReference type="PANTHER" id="PTHR43031">
    <property type="entry name" value="FAD-DEPENDENT OXIDOREDUCTASE"/>
    <property type="match status" value="1"/>
</dbReference>
<protein>
    <submittedName>
        <fullName evidence="2">Rhodanese family protein 4</fullName>
    </submittedName>
</protein>
<evidence type="ECO:0000259" key="1">
    <source>
        <dbReference type="PROSITE" id="PS50206"/>
    </source>
</evidence>
<dbReference type="InterPro" id="IPR050229">
    <property type="entry name" value="GlpE_sulfurtransferase"/>
</dbReference>
<dbReference type="SMART" id="SM00450">
    <property type="entry name" value="RHOD"/>
    <property type="match status" value="1"/>
</dbReference>
<feature type="domain" description="Rhodanese" evidence="1">
    <location>
        <begin position="13"/>
        <end position="95"/>
    </location>
</feature>
<proteinExistence type="predicted"/>
<dbReference type="PROSITE" id="PS00380">
    <property type="entry name" value="RHODANESE_1"/>
    <property type="match status" value="1"/>
</dbReference>
<dbReference type="Proteomes" id="UP000033166">
    <property type="component" value="Chromosome I"/>
</dbReference>
<dbReference type="PANTHER" id="PTHR43031:SF17">
    <property type="entry name" value="SULFURTRANSFERASE YTWF-RELATED"/>
    <property type="match status" value="1"/>
</dbReference>
<accession>A0A0D6DZS9</accession>
<organism evidence="2 3">
    <name type="scientific">Pseudolactococcus piscium MKFS47</name>
    <dbReference type="NCBI Taxonomy" id="297352"/>
    <lineage>
        <taxon>Bacteria</taxon>
        <taxon>Bacillati</taxon>
        <taxon>Bacillota</taxon>
        <taxon>Bacilli</taxon>
        <taxon>Lactobacillales</taxon>
        <taxon>Streptococcaceae</taxon>
        <taxon>Pseudolactococcus</taxon>
    </lineage>
</organism>
<name>A0A0D6DZS9_9LACT</name>
<dbReference type="EMBL" id="LN774769">
    <property type="protein sequence ID" value="CEN28985.1"/>
    <property type="molecule type" value="Genomic_DNA"/>
</dbReference>